<dbReference type="AlphaFoldDB" id="A0A0E9VDV8"/>
<reference evidence="1" key="1">
    <citation type="submission" date="2014-11" db="EMBL/GenBank/DDBJ databases">
        <authorList>
            <person name="Amaro Gonzalez C."/>
        </authorList>
    </citation>
    <scope>NUCLEOTIDE SEQUENCE</scope>
</reference>
<name>A0A0E9VDV8_ANGAN</name>
<dbReference type="EMBL" id="GBXM01032922">
    <property type="protein sequence ID" value="JAH75655.1"/>
    <property type="molecule type" value="Transcribed_RNA"/>
</dbReference>
<reference evidence="1" key="2">
    <citation type="journal article" date="2015" name="Fish Shellfish Immunol.">
        <title>Early steps in the European eel (Anguilla anguilla)-Vibrio vulnificus interaction in the gills: Role of the RtxA13 toxin.</title>
        <authorList>
            <person name="Callol A."/>
            <person name="Pajuelo D."/>
            <person name="Ebbesson L."/>
            <person name="Teles M."/>
            <person name="MacKenzie S."/>
            <person name="Amaro C."/>
        </authorList>
    </citation>
    <scope>NUCLEOTIDE SEQUENCE</scope>
</reference>
<accession>A0A0E9VDV8</accession>
<sequence>MHSPLVSFHGSNLVILPDPFFSIYACSQLTQRGNQNQLNSILLKCLMMCLY</sequence>
<protein>
    <submittedName>
        <fullName evidence="1">Uncharacterized protein</fullName>
    </submittedName>
</protein>
<evidence type="ECO:0000313" key="1">
    <source>
        <dbReference type="EMBL" id="JAH75655.1"/>
    </source>
</evidence>
<proteinExistence type="predicted"/>
<organism evidence="1">
    <name type="scientific">Anguilla anguilla</name>
    <name type="common">European freshwater eel</name>
    <name type="synonym">Muraena anguilla</name>
    <dbReference type="NCBI Taxonomy" id="7936"/>
    <lineage>
        <taxon>Eukaryota</taxon>
        <taxon>Metazoa</taxon>
        <taxon>Chordata</taxon>
        <taxon>Craniata</taxon>
        <taxon>Vertebrata</taxon>
        <taxon>Euteleostomi</taxon>
        <taxon>Actinopterygii</taxon>
        <taxon>Neopterygii</taxon>
        <taxon>Teleostei</taxon>
        <taxon>Anguilliformes</taxon>
        <taxon>Anguillidae</taxon>
        <taxon>Anguilla</taxon>
    </lineage>
</organism>